<reference evidence="2" key="2">
    <citation type="submission" date="2015-01" db="EMBL/GenBank/DDBJ databases">
        <title>Evolutionary Origins and Diversification of the Mycorrhizal Mutualists.</title>
        <authorList>
            <consortium name="DOE Joint Genome Institute"/>
            <consortium name="Mycorrhizal Genomics Consortium"/>
            <person name="Kohler A."/>
            <person name="Kuo A."/>
            <person name="Nagy L.G."/>
            <person name="Floudas D."/>
            <person name="Copeland A."/>
            <person name="Barry K.W."/>
            <person name="Cichocki N."/>
            <person name="Veneault-Fourrey C."/>
            <person name="LaButti K."/>
            <person name="Lindquist E.A."/>
            <person name="Lipzen A."/>
            <person name="Lundell T."/>
            <person name="Morin E."/>
            <person name="Murat C."/>
            <person name="Riley R."/>
            <person name="Ohm R."/>
            <person name="Sun H."/>
            <person name="Tunlid A."/>
            <person name="Henrissat B."/>
            <person name="Grigoriev I.V."/>
            <person name="Hibbett D.S."/>
            <person name="Martin F."/>
        </authorList>
    </citation>
    <scope>NUCLEOTIDE SEQUENCE [LARGE SCALE GENOMIC DNA]</scope>
    <source>
        <strain evidence="2">F 1598</strain>
    </source>
</reference>
<dbReference type="PANTHER" id="PTHR34605:SF3">
    <property type="entry name" value="P CELL-TYPE AGGLUTINATION PROTEIN MAP4-LIKE-RELATED"/>
    <property type="match status" value="1"/>
</dbReference>
<dbReference type="Proteomes" id="UP000054166">
    <property type="component" value="Unassembled WGS sequence"/>
</dbReference>
<dbReference type="STRING" id="765440.A0A0C3FEY7"/>
<dbReference type="AlphaFoldDB" id="A0A0C3FEY7"/>
<organism evidence="1 2">
    <name type="scientific">Piloderma croceum (strain F 1598)</name>
    <dbReference type="NCBI Taxonomy" id="765440"/>
    <lineage>
        <taxon>Eukaryota</taxon>
        <taxon>Fungi</taxon>
        <taxon>Dikarya</taxon>
        <taxon>Basidiomycota</taxon>
        <taxon>Agaricomycotina</taxon>
        <taxon>Agaricomycetes</taxon>
        <taxon>Agaricomycetidae</taxon>
        <taxon>Atheliales</taxon>
        <taxon>Atheliaceae</taxon>
        <taxon>Piloderma</taxon>
    </lineage>
</organism>
<name>A0A0C3FEY7_PILCF</name>
<keyword evidence="2" id="KW-1185">Reference proteome</keyword>
<reference evidence="1 2" key="1">
    <citation type="submission" date="2014-04" db="EMBL/GenBank/DDBJ databases">
        <authorList>
            <consortium name="DOE Joint Genome Institute"/>
            <person name="Kuo A."/>
            <person name="Tarkka M."/>
            <person name="Buscot F."/>
            <person name="Kohler A."/>
            <person name="Nagy L.G."/>
            <person name="Floudas D."/>
            <person name="Copeland A."/>
            <person name="Barry K.W."/>
            <person name="Cichocki N."/>
            <person name="Veneault-Fourrey C."/>
            <person name="LaButti K."/>
            <person name="Lindquist E.A."/>
            <person name="Lipzen A."/>
            <person name="Lundell T."/>
            <person name="Morin E."/>
            <person name="Murat C."/>
            <person name="Sun H."/>
            <person name="Tunlid A."/>
            <person name="Henrissat B."/>
            <person name="Grigoriev I.V."/>
            <person name="Hibbett D.S."/>
            <person name="Martin F."/>
            <person name="Nordberg H.P."/>
            <person name="Cantor M.N."/>
            <person name="Hua S.X."/>
        </authorList>
    </citation>
    <scope>NUCLEOTIDE SEQUENCE [LARGE SCALE GENOMIC DNA]</scope>
    <source>
        <strain evidence="1 2">F 1598</strain>
    </source>
</reference>
<dbReference type="OrthoDB" id="3266428at2759"/>
<dbReference type="PANTHER" id="PTHR34605">
    <property type="entry name" value="PHAGE_INTEGRASE DOMAIN-CONTAINING PROTEIN"/>
    <property type="match status" value="1"/>
</dbReference>
<evidence type="ECO:0000313" key="2">
    <source>
        <dbReference type="Proteomes" id="UP000054166"/>
    </source>
</evidence>
<gene>
    <name evidence="1" type="ORF">PILCRDRAFT_7492</name>
</gene>
<sequence>MHCLLRDLDLSNAKDAAIYAASSVAFHGICRSCELCVPSRTLFNPARHATKSTIIQYDHTITGIEYASFNIPWSKTTGTKGAKISITDIDDPTSPVPALKHHQKANINVPNDAPLFMFETSDGDWAPLTKSNWLSRCNEVWTAAGFESLLQCKTNEADASGAASKEGF</sequence>
<dbReference type="EMBL" id="KN832992">
    <property type="protein sequence ID" value="KIM83070.1"/>
    <property type="molecule type" value="Genomic_DNA"/>
</dbReference>
<accession>A0A0C3FEY7</accession>
<evidence type="ECO:0000313" key="1">
    <source>
        <dbReference type="EMBL" id="KIM83070.1"/>
    </source>
</evidence>
<dbReference type="InterPro" id="IPR052925">
    <property type="entry name" value="Phage_Integrase-like_Recomb"/>
</dbReference>
<proteinExistence type="predicted"/>
<dbReference type="InParanoid" id="A0A0C3FEY7"/>
<protein>
    <submittedName>
        <fullName evidence="1">Uncharacterized protein</fullName>
    </submittedName>
</protein>
<dbReference type="HOGENOM" id="CLU_1587135_0_0_1"/>